<keyword evidence="1" id="KW-1133">Transmembrane helix</keyword>
<feature type="transmembrane region" description="Helical" evidence="1">
    <location>
        <begin position="334"/>
        <end position="351"/>
    </location>
</feature>
<organism evidence="2 4">
    <name type="scientific">Synchytrium endobioticum</name>
    <dbReference type="NCBI Taxonomy" id="286115"/>
    <lineage>
        <taxon>Eukaryota</taxon>
        <taxon>Fungi</taxon>
        <taxon>Fungi incertae sedis</taxon>
        <taxon>Chytridiomycota</taxon>
        <taxon>Chytridiomycota incertae sedis</taxon>
        <taxon>Chytridiomycetes</taxon>
        <taxon>Synchytriales</taxon>
        <taxon>Synchytriaceae</taxon>
        <taxon>Synchytrium</taxon>
    </lineage>
</organism>
<accession>A0A507CMK7</accession>
<dbReference type="VEuPathDB" id="FungiDB:SeMB42_g06224"/>
<name>A0A507CMK7_9FUNG</name>
<evidence type="ECO:0000313" key="5">
    <source>
        <dbReference type="Proteomes" id="UP000320475"/>
    </source>
</evidence>
<comment type="caution">
    <text evidence="2">The sequence shown here is derived from an EMBL/GenBank/DDBJ whole genome shotgun (WGS) entry which is preliminary data.</text>
</comment>
<dbReference type="EMBL" id="QEAM01000009">
    <property type="protein sequence ID" value="TPX51049.1"/>
    <property type="molecule type" value="Genomic_DNA"/>
</dbReference>
<evidence type="ECO:0000313" key="2">
    <source>
        <dbReference type="EMBL" id="TPX39853.1"/>
    </source>
</evidence>
<gene>
    <name evidence="3" type="ORF">SeLEV6574_g00517</name>
    <name evidence="2" type="ORF">SeMB42_g06224</name>
</gene>
<feature type="transmembrane region" description="Helical" evidence="1">
    <location>
        <begin position="262"/>
        <end position="280"/>
    </location>
</feature>
<keyword evidence="1" id="KW-0472">Membrane</keyword>
<dbReference type="Proteomes" id="UP000317494">
    <property type="component" value="Unassembled WGS sequence"/>
</dbReference>
<evidence type="ECO:0000313" key="4">
    <source>
        <dbReference type="Proteomes" id="UP000317494"/>
    </source>
</evidence>
<keyword evidence="1" id="KW-0812">Transmembrane</keyword>
<protein>
    <submittedName>
        <fullName evidence="2">Uncharacterized protein</fullName>
    </submittedName>
</protein>
<evidence type="ECO:0000256" key="1">
    <source>
        <dbReference type="SAM" id="Phobius"/>
    </source>
</evidence>
<feature type="transmembrane region" description="Helical" evidence="1">
    <location>
        <begin position="238"/>
        <end position="256"/>
    </location>
</feature>
<dbReference type="AlphaFoldDB" id="A0A507CMK7"/>
<evidence type="ECO:0000313" key="3">
    <source>
        <dbReference type="EMBL" id="TPX51049.1"/>
    </source>
</evidence>
<proteinExistence type="predicted"/>
<dbReference type="EMBL" id="QEAN01000336">
    <property type="protein sequence ID" value="TPX39853.1"/>
    <property type="molecule type" value="Genomic_DNA"/>
</dbReference>
<reference evidence="4 5" key="1">
    <citation type="journal article" date="2019" name="Sci. Rep.">
        <title>Comparative genomics of chytrid fungi reveal insights into the obligate biotrophic and pathogenic lifestyle of Synchytrium endobioticum.</title>
        <authorList>
            <person name="van de Vossenberg B.T.L.H."/>
            <person name="Warris S."/>
            <person name="Nguyen H.D.T."/>
            <person name="van Gent-Pelzer M.P.E."/>
            <person name="Joly D.L."/>
            <person name="van de Geest H.C."/>
            <person name="Bonants P.J.M."/>
            <person name="Smith D.S."/>
            <person name="Levesque C.A."/>
            <person name="van der Lee T.A.J."/>
        </authorList>
    </citation>
    <scope>NUCLEOTIDE SEQUENCE [LARGE SCALE GENOMIC DNA]</scope>
    <source>
        <strain evidence="3 5">LEV6574</strain>
        <strain evidence="2 4">MB42</strain>
    </source>
</reference>
<dbReference type="Proteomes" id="UP000320475">
    <property type="component" value="Unassembled WGS sequence"/>
</dbReference>
<sequence length="375" mass="41647">MQMFVGNDADELLHMPVRQPPHYSVFNPKPPPVDDDVFENMINNLGLGTPSRSSPQPFNDSRDYFNRQSYTPIAVLGVNGASNSLKQPSYTTGLGNSFGNFRMLQKDHIHNSTTTVTSGFGRYQPPASPWDQLKRRPKLGDGGSSHPDCHSQGPVNFASLAVKPNVLSLFGGRPRDGDLFTCARAELREGGQNVASYELKEPALLAPQDDTGLEDIFYKAFKVEDAPPKSSIPSFSKVLLLVAVAIVFVLHAASVFKEELMFYQWHTFGTAALIVIGALWEVMHEVIRYRNTHKKSKPVKKKEPNMAMFGGARPPRPDAAQAKNTSNMIVKTNWLRRLILLNFMTRLVLVYVRMPVYAVYILDAIGFSMCLVCGG</sequence>
<keyword evidence="4" id="KW-1185">Reference proteome</keyword>